<sequence>MKMPLIKVCQTLDSLYNIAMAYVEEKEIEKAFGYFLRFVDAAVNKLPRHSNYSIITPEYNGKLCRRTIHAINIAEKLKSEILKSYCS</sequence>
<dbReference type="InterPro" id="IPR015063">
    <property type="entry name" value="USP8_dimer"/>
</dbReference>
<proteinExistence type="predicted"/>
<reference evidence="3" key="2">
    <citation type="submission" date="2020-10" db="UniProtKB">
        <authorList>
            <consortium name="WormBaseParasite"/>
        </authorList>
    </citation>
    <scope>IDENTIFICATION</scope>
</reference>
<protein>
    <submittedName>
        <fullName evidence="3">USP8_dimer domain-containing protein</fullName>
    </submittedName>
</protein>
<organism evidence="2 3">
    <name type="scientific">Panagrellus redivivus</name>
    <name type="common">Microworm</name>
    <dbReference type="NCBI Taxonomy" id="6233"/>
    <lineage>
        <taxon>Eukaryota</taxon>
        <taxon>Metazoa</taxon>
        <taxon>Ecdysozoa</taxon>
        <taxon>Nematoda</taxon>
        <taxon>Chromadorea</taxon>
        <taxon>Rhabditida</taxon>
        <taxon>Tylenchina</taxon>
        <taxon>Panagrolaimomorpha</taxon>
        <taxon>Panagrolaimoidea</taxon>
        <taxon>Panagrolaimidae</taxon>
        <taxon>Panagrellus</taxon>
    </lineage>
</organism>
<dbReference type="AlphaFoldDB" id="A0A7E4VNT7"/>
<dbReference type="WBParaSite" id="Pan_g22786.t1">
    <property type="protein sequence ID" value="Pan_g22786.t1"/>
    <property type="gene ID" value="Pan_g22786"/>
</dbReference>
<reference evidence="2" key="1">
    <citation type="journal article" date="2013" name="Genetics">
        <title>The draft genome and transcriptome of Panagrellus redivivus are shaped by the harsh demands of a free-living lifestyle.</title>
        <authorList>
            <person name="Srinivasan J."/>
            <person name="Dillman A.R."/>
            <person name="Macchietto M.G."/>
            <person name="Heikkinen L."/>
            <person name="Lakso M."/>
            <person name="Fracchia K.M."/>
            <person name="Antoshechkin I."/>
            <person name="Mortazavi A."/>
            <person name="Wong G."/>
            <person name="Sternberg P.W."/>
        </authorList>
    </citation>
    <scope>NUCLEOTIDE SEQUENCE [LARGE SCALE GENOMIC DNA]</scope>
    <source>
        <strain evidence="2">MT8872</strain>
    </source>
</reference>
<dbReference type="Gene3D" id="1.20.58.80">
    <property type="entry name" value="Phosphotransferase system, lactose/cellobiose-type IIA subunit"/>
    <property type="match status" value="1"/>
</dbReference>
<feature type="domain" description="USP8 dimerisation" evidence="1">
    <location>
        <begin position="3"/>
        <end position="85"/>
    </location>
</feature>
<accession>A0A7E4VNT7</accession>
<dbReference type="Pfam" id="PF08969">
    <property type="entry name" value="USP8_dimer"/>
    <property type="match status" value="1"/>
</dbReference>
<dbReference type="GO" id="GO:0016579">
    <property type="term" value="P:protein deubiquitination"/>
    <property type="evidence" value="ECO:0007669"/>
    <property type="project" value="UniProtKB-ARBA"/>
</dbReference>
<dbReference type="Proteomes" id="UP000492821">
    <property type="component" value="Unassembled WGS sequence"/>
</dbReference>
<evidence type="ECO:0000313" key="3">
    <source>
        <dbReference type="WBParaSite" id="Pan_g22786.t1"/>
    </source>
</evidence>
<name>A0A7E4VNT7_PANRE</name>
<evidence type="ECO:0000313" key="2">
    <source>
        <dbReference type="Proteomes" id="UP000492821"/>
    </source>
</evidence>
<evidence type="ECO:0000259" key="1">
    <source>
        <dbReference type="Pfam" id="PF08969"/>
    </source>
</evidence>
<keyword evidence="2" id="KW-1185">Reference proteome</keyword>